<evidence type="ECO:0000259" key="5">
    <source>
        <dbReference type="Pfam" id="PF13249"/>
    </source>
</evidence>
<dbReference type="InterPro" id="IPR032697">
    <property type="entry name" value="SQ_cyclase_N"/>
</dbReference>
<dbReference type="PANTHER" id="PTHR11764:SF82">
    <property type="entry name" value="TERPENE CYCLASE_MUTASE FAMILY MEMBER"/>
    <property type="match status" value="1"/>
</dbReference>
<protein>
    <recommendedName>
        <fullName evidence="3">Terpene cyclase/mutase family member</fullName>
        <ecNumber evidence="3">5.4.99.-</ecNumber>
    </recommendedName>
</protein>
<dbReference type="EC" id="5.4.99.-" evidence="3"/>
<dbReference type="InterPro" id="IPR008930">
    <property type="entry name" value="Terpenoid_cyclase/PrenylTrfase"/>
</dbReference>
<evidence type="ECO:0000313" key="6">
    <source>
        <dbReference type="EMBL" id="KAK4503569.1"/>
    </source>
</evidence>
<evidence type="ECO:0000259" key="4">
    <source>
        <dbReference type="Pfam" id="PF13243"/>
    </source>
</evidence>
<reference evidence="6 7" key="1">
    <citation type="journal article" date="2023" name="G3 (Bethesda)">
        <title>A chromosome-level genome assembly of Zasmidium syzygii isolated from banana leaves.</title>
        <authorList>
            <person name="van Westerhoven A.C."/>
            <person name="Mehrabi R."/>
            <person name="Talebi R."/>
            <person name="Steentjes M.B.F."/>
            <person name="Corcolon B."/>
            <person name="Chong P.A."/>
            <person name="Kema G.H.J."/>
            <person name="Seidl M.F."/>
        </authorList>
    </citation>
    <scope>NUCLEOTIDE SEQUENCE [LARGE SCALE GENOMIC DNA]</scope>
    <source>
        <strain evidence="6 7">P124</strain>
    </source>
</reference>
<dbReference type="Proteomes" id="UP001305779">
    <property type="component" value="Unassembled WGS sequence"/>
</dbReference>
<feature type="domain" description="Squalene cyclase C-terminal" evidence="4">
    <location>
        <begin position="333"/>
        <end position="693"/>
    </location>
</feature>
<evidence type="ECO:0000256" key="2">
    <source>
        <dbReference type="ARBA" id="ARBA00023235"/>
    </source>
</evidence>
<feature type="domain" description="Squalene cyclase N-terminal" evidence="5">
    <location>
        <begin position="24"/>
        <end position="322"/>
    </location>
</feature>
<keyword evidence="7" id="KW-1185">Reference proteome</keyword>
<dbReference type="InterPro" id="IPR018333">
    <property type="entry name" value="Squalene_cyclase"/>
</dbReference>
<dbReference type="PANTHER" id="PTHR11764">
    <property type="entry name" value="TERPENE CYCLASE/MUTASE FAMILY MEMBER"/>
    <property type="match status" value="1"/>
</dbReference>
<accession>A0ABR0EPP4</accession>
<gene>
    <name evidence="6" type="ORF">PRZ48_004484</name>
</gene>
<dbReference type="Pfam" id="PF13249">
    <property type="entry name" value="SQHop_cyclase_N"/>
    <property type="match status" value="1"/>
</dbReference>
<comment type="similarity">
    <text evidence="3">Belongs to the terpene cyclase/mutase family.</text>
</comment>
<dbReference type="EMBL" id="JAXOVC010000003">
    <property type="protein sequence ID" value="KAK4503569.1"/>
    <property type="molecule type" value="Genomic_DNA"/>
</dbReference>
<dbReference type="InterPro" id="IPR032696">
    <property type="entry name" value="SQ_cyclase_C"/>
</dbReference>
<comment type="caution">
    <text evidence="6">The sequence shown here is derived from an EMBL/GenBank/DDBJ whole genome shotgun (WGS) entry which is preliminary data.</text>
</comment>
<dbReference type="Gene3D" id="1.50.10.20">
    <property type="match status" value="2"/>
</dbReference>
<organism evidence="6 7">
    <name type="scientific">Zasmidium cellare</name>
    <name type="common">Wine cellar mold</name>
    <name type="synonym">Racodium cellare</name>
    <dbReference type="NCBI Taxonomy" id="395010"/>
    <lineage>
        <taxon>Eukaryota</taxon>
        <taxon>Fungi</taxon>
        <taxon>Dikarya</taxon>
        <taxon>Ascomycota</taxon>
        <taxon>Pezizomycotina</taxon>
        <taxon>Dothideomycetes</taxon>
        <taxon>Dothideomycetidae</taxon>
        <taxon>Mycosphaerellales</taxon>
        <taxon>Mycosphaerellaceae</taxon>
        <taxon>Zasmidium</taxon>
    </lineage>
</organism>
<proteinExistence type="inferred from homology"/>
<dbReference type="NCBIfam" id="TIGR01787">
    <property type="entry name" value="squalene_cyclas"/>
    <property type="match status" value="1"/>
</dbReference>
<dbReference type="InterPro" id="IPR006400">
    <property type="entry name" value="Hopene-cyclase"/>
</dbReference>
<evidence type="ECO:0000313" key="7">
    <source>
        <dbReference type="Proteomes" id="UP001305779"/>
    </source>
</evidence>
<keyword evidence="1" id="KW-0677">Repeat</keyword>
<name>A0ABR0EPP4_ZASCE</name>
<sequence length="701" mass="78182">MTSMMDHGQPKDDIIEQCHGAIVGARRYAISSMKTEDHWDGEVRCSVTFTALYVFLYQCLELDLSQDRGALILYLESQQSNDGSWSISPENGGDMSVSVEAYLALKLLGVDPQLPKMQAAKDFILSEGGMSQVRAFTRMYLAVFGLFSWDSVPQSLPELILIPDAAPISIYRFSSWTRNSMMPLMILCYHRPIYSLPNGCSSNNGYLDELWHDPQQKLSSFTPPYSTLLRERSFFGLGARVVDAIFSCTFSSGLPGFAQLRKYAARKCMEWVLTHQEASGDWGGYMPPIHAGIMAMHVEGIPIHDLRFKRALQALERLAINDALGKRVQACTSAIWDTALMAVGLLDTCTEENEDTRETRKHVSAALGWLNQRQKIGYPGDWRVYRPLINSGGYAFEDYISWYPDVDDTRVVIIAAIKLDPASVVTDSVRAALDWVLGMQSPNGGWAAFDYDNDNSLLNFDPAGDTSVFWDPPTADVSGGVLESLGLILTTCQKYVQDDDASELMEKVAQASEAAIKFLVKIQESDGSWWGRWGCNYLYGTFCVLCALEHFHGRKGFDFLGSVIDRGIEFVYRWQNADGGWGESALSYNAEERAKQTGMIAIDSTASQTAWAVMTLLAFRPTSDKAIMRGVEFLLNTQTQEGYGGKVNGLSPGDRAGRSWTEEMLTSTGFPGHLMLGYEFYSHYWPMMALGRFVAKRQHEA</sequence>
<dbReference type="SUPFAM" id="SSF48239">
    <property type="entry name" value="Terpenoid cyclases/Protein prenyltransferases"/>
    <property type="match status" value="2"/>
</dbReference>
<dbReference type="SFLD" id="SFLDG01016">
    <property type="entry name" value="Prenyltransferase_Like_2"/>
    <property type="match status" value="1"/>
</dbReference>
<evidence type="ECO:0000256" key="3">
    <source>
        <dbReference type="RuleBase" id="RU362003"/>
    </source>
</evidence>
<dbReference type="Pfam" id="PF13243">
    <property type="entry name" value="SQHop_cyclase_C"/>
    <property type="match status" value="1"/>
</dbReference>
<dbReference type="NCBIfam" id="TIGR01507">
    <property type="entry name" value="hopene_cyclase"/>
    <property type="match status" value="1"/>
</dbReference>
<evidence type="ECO:0000256" key="1">
    <source>
        <dbReference type="ARBA" id="ARBA00022737"/>
    </source>
</evidence>
<keyword evidence="2 3" id="KW-0413">Isomerase</keyword>